<gene>
    <name evidence="1" type="ORF">CVN68_03585</name>
</gene>
<evidence type="ECO:0000313" key="1">
    <source>
        <dbReference type="EMBL" id="ATY31176.1"/>
    </source>
</evidence>
<name>A0A2K8MF67_9SPHN</name>
<protein>
    <submittedName>
        <fullName evidence="1">Uncharacterized protein</fullName>
    </submittedName>
</protein>
<keyword evidence="2" id="KW-1185">Reference proteome</keyword>
<reference evidence="1 2" key="1">
    <citation type="submission" date="2017-11" db="EMBL/GenBank/DDBJ databases">
        <title>Complete genome sequence of Sphingomonas sp. Strain Cra20, a psychrotolerant potential plant growth promoting rhizobacteria.</title>
        <authorList>
            <person name="Luo Y."/>
        </authorList>
    </citation>
    <scope>NUCLEOTIDE SEQUENCE [LARGE SCALE GENOMIC DNA]</scope>
    <source>
        <strain evidence="1 2">Cra20</strain>
    </source>
</reference>
<dbReference type="Proteomes" id="UP000229081">
    <property type="component" value="Chromosome"/>
</dbReference>
<proteinExistence type="predicted"/>
<dbReference type="KEGG" id="sphc:CVN68_03585"/>
<dbReference type="EMBL" id="CP024923">
    <property type="protein sequence ID" value="ATY31176.1"/>
    <property type="molecule type" value="Genomic_DNA"/>
</dbReference>
<evidence type="ECO:0000313" key="2">
    <source>
        <dbReference type="Proteomes" id="UP000229081"/>
    </source>
</evidence>
<dbReference type="RefSeq" id="WP_100280987.1">
    <property type="nucleotide sequence ID" value="NZ_CP024923.1"/>
</dbReference>
<dbReference type="OrthoDB" id="8410269at2"/>
<organism evidence="1 2">
    <name type="scientific">Sphingomonas psychrotolerans</name>
    <dbReference type="NCBI Taxonomy" id="1327635"/>
    <lineage>
        <taxon>Bacteria</taxon>
        <taxon>Pseudomonadati</taxon>
        <taxon>Pseudomonadota</taxon>
        <taxon>Alphaproteobacteria</taxon>
        <taxon>Sphingomonadales</taxon>
        <taxon>Sphingomonadaceae</taxon>
        <taxon>Sphingomonas</taxon>
    </lineage>
</organism>
<accession>A0A2K8MF67</accession>
<sequence length="275" mass="29900">MEESPLAKLLTEVPPQLPLYLTRFAVEAVFTSAYAGQEDREVVRDAFKELNALVKAGFFAWCHMDVRSRATISVTWRDDGFTVNGAGAGLHHNVLVVVLRMILSLHHTPQEARQELIAALGDDAHALPPATVWSEALGALRLTALEGADARAADRADFDSFVLDEEIKLPLGFSETGEGERLIICAQGASPILDKQGLKAVEGKFLGVCNTGGFRSLARLNECPEEAEFFIRSGDQGPELIVDDYRDDRYGLVEFLNAMTKGRNAALVASEAPSS</sequence>
<dbReference type="AlphaFoldDB" id="A0A2K8MF67"/>